<organism evidence="1 2">
    <name type="scientific">Trypanosoma equiperdum</name>
    <dbReference type="NCBI Taxonomy" id="5694"/>
    <lineage>
        <taxon>Eukaryota</taxon>
        <taxon>Discoba</taxon>
        <taxon>Euglenozoa</taxon>
        <taxon>Kinetoplastea</taxon>
        <taxon>Metakinetoplastina</taxon>
        <taxon>Trypanosomatida</taxon>
        <taxon>Trypanosomatidae</taxon>
        <taxon>Trypanosoma</taxon>
    </lineage>
</organism>
<gene>
    <name evidence="1" type="ORF">TEOVI_000298600</name>
</gene>
<evidence type="ECO:0000313" key="2">
    <source>
        <dbReference type="Proteomes" id="UP000195570"/>
    </source>
</evidence>
<evidence type="ECO:0000313" key="1">
    <source>
        <dbReference type="EMBL" id="SCU71405.1"/>
    </source>
</evidence>
<dbReference type="RefSeq" id="XP_067082077.1">
    <property type="nucleotide sequence ID" value="XM_067225976.1"/>
</dbReference>
<dbReference type="AlphaFoldDB" id="A0A1G4IGH1"/>
<dbReference type="Pfam" id="PF11727">
    <property type="entry name" value="ISG65-75"/>
    <property type="match status" value="1"/>
</dbReference>
<dbReference type="EMBL" id="CZPT02001626">
    <property type="protein sequence ID" value="SCU71405.1"/>
    <property type="molecule type" value="Genomic_DNA"/>
</dbReference>
<sequence length="310" mass="33934">MASPSDSREILNTLGYGAALVVPAFVKLCLTMAVMALDDQQPTADTGYRYRNDLKLPAARALCRLKEHIEKVQERVDQLSKMVEGNKSLGRRAMELAEEVKSEAAKSARGLSTVLSTHCRNPDENHHLPFSQNCDRSVSPIEPPDHKLKEEITCDATVESGANSTRGPSSRDMNNLVRMWDEVKPTASKGADGNSYRSKQSYEAAASKCKIDGYSTMPCTVSEKHWRSSFVAATLKLRELEVVVEEATGQTVQEVESKPQGIPRGLELGLEEATAGPTVQFLLGNNHTVYDCGTLTELSRLVSILVAVQI</sequence>
<keyword evidence="2" id="KW-1185">Reference proteome</keyword>
<accession>A0A1G4IGH1</accession>
<comment type="caution">
    <text evidence="1">The sequence shown here is derived from an EMBL/GenBank/DDBJ whole genome shotgun (WGS) entry which is preliminary data.</text>
</comment>
<dbReference type="Proteomes" id="UP000195570">
    <property type="component" value="Unassembled WGS sequence"/>
</dbReference>
<dbReference type="VEuPathDB" id="TriTrypDB:TEOVI_000298600"/>
<protein>
    <submittedName>
        <fullName evidence="1">Invariant surface glycoprotein, putative</fullName>
    </submittedName>
</protein>
<proteinExistence type="predicted"/>
<name>A0A1G4IGH1_TRYEQ</name>
<dbReference type="InterPro" id="IPR021057">
    <property type="entry name" value="Trypano_invariant_glycop"/>
</dbReference>
<reference evidence="1" key="1">
    <citation type="submission" date="2016-09" db="EMBL/GenBank/DDBJ databases">
        <authorList>
            <person name="Hebert L."/>
            <person name="Moumen B."/>
        </authorList>
    </citation>
    <scope>NUCLEOTIDE SEQUENCE [LARGE SCALE GENOMIC DNA]</scope>
    <source>
        <strain evidence="1">OVI</strain>
    </source>
</reference>
<dbReference type="GeneID" id="92376926"/>